<dbReference type="Gene3D" id="2.60.120.10">
    <property type="entry name" value="Jelly Rolls"/>
    <property type="match status" value="1"/>
</dbReference>
<evidence type="ECO:0000256" key="2">
    <source>
        <dbReference type="ARBA" id="ARBA00023125"/>
    </source>
</evidence>
<evidence type="ECO:0000313" key="5">
    <source>
        <dbReference type="EMBL" id="SQI24780.1"/>
    </source>
</evidence>
<keyword evidence="3" id="KW-0804">Transcription</keyword>
<dbReference type="AlphaFoldDB" id="A0A2X4TWN0"/>
<dbReference type="CDD" id="cd02209">
    <property type="entry name" value="cupin_XRE_C"/>
    <property type="match status" value="1"/>
</dbReference>
<dbReference type="InterPro" id="IPR014710">
    <property type="entry name" value="RmlC-like_jellyroll"/>
</dbReference>
<evidence type="ECO:0000256" key="3">
    <source>
        <dbReference type="ARBA" id="ARBA00023163"/>
    </source>
</evidence>
<dbReference type="InterPro" id="IPR011051">
    <property type="entry name" value="RmlC_Cupin_sf"/>
</dbReference>
<dbReference type="Proteomes" id="UP000248731">
    <property type="component" value="Chromosome 1"/>
</dbReference>
<keyword evidence="2" id="KW-0238">DNA-binding</keyword>
<dbReference type="EMBL" id="LS483466">
    <property type="protein sequence ID" value="SQI24780.1"/>
    <property type="molecule type" value="Genomic_DNA"/>
</dbReference>
<dbReference type="SMART" id="SM00530">
    <property type="entry name" value="HTH_XRE"/>
    <property type="match status" value="1"/>
</dbReference>
<dbReference type="InterPro" id="IPR001387">
    <property type="entry name" value="Cro/C1-type_HTH"/>
</dbReference>
<dbReference type="SUPFAM" id="SSF47413">
    <property type="entry name" value="lambda repressor-like DNA-binding domains"/>
    <property type="match status" value="1"/>
</dbReference>
<dbReference type="SUPFAM" id="SSF51182">
    <property type="entry name" value="RmlC-like cupins"/>
    <property type="match status" value="1"/>
</dbReference>
<dbReference type="Pfam" id="PF07883">
    <property type="entry name" value="Cupin_2"/>
    <property type="match status" value="1"/>
</dbReference>
<evidence type="ECO:0000313" key="6">
    <source>
        <dbReference type="Proteomes" id="UP000248731"/>
    </source>
</evidence>
<dbReference type="InterPro" id="IPR050807">
    <property type="entry name" value="TransReg_Diox_bact_type"/>
</dbReference>
<organism evidence="5 6">
    <name type="scientific">Salmonella enterica subsp. arizonae</name>
    <dbReference type="NCBI Taxonomy" id="59203"/>
    <lineage>
        <taxon>Bacteria</taxon>
        <taxon>Pseudomonadati</taxon>
        <taxon>Pseudomonadota</taxon>
        <taxon>Gammaproteobacteria</taxon>
        <taxon>Enterobacterales</taxon>
        <taxon>Enterobacteriaceae</taxon>
        <taxon>Salmonella</taxon>
    </lineage>
</organism>
<keyword evidence="6" id="KW-1185">Reference proteome</keyword>
<dbReference type="PANTHER" id="PTHR46797">
    <property type="entry name" value="HTH-TYPE TRANSCRIPTIONAL REGULATOR"/>
    <property type="match status" value="1"/>
</dbReference>
<accession>A0A2X4TWN0</accession>
<proteinExistence type="predicted"/>
<dbReference type="PROSITE" id="PS50943">
    <property type="entry name" value="HTH_CROC1"/>
    <property type="match status" value="1"/>
</dbReference>
<reference evidence="5 6" key="1">
    <citation type="submission" date="2018-06" db="EMBL/GenBank/DDBJ databases">
        <authorList>
            <consortium name="Pathogen Informatics"/>
            <person name="Doyle S."/>
        </authorList>
    </citation>
    <scope>NUCLEOTIDE SEQUENCE [LARGE SCALE GENOMIC DNA]</scope>
    <source>
        <strain evidence="5 6">NCTC7307</strain>
    </source>
</reference>
<dbReference type="PANTHER" id="PTHR46797:SF23">
    <property type="entry name" value="HTH-TYPE TRANSCRIPTIONAL REGULATOR SUTR"/>
    <property type="match status" value="1"/>
</dbReference>
<keyword evidence="1" id="KW-0805">Transcription regulation</keyword>
<dbReference type="Gene3D" id="1.10.260.40">
    <property type="entry name" value="lambda repressor-like DNA-binding domains"/>
    <property type="match status" value="1"/>
</dbReference>
<dbReference type="GO" id="GO:0003677">
    <property type="term" value="F:DNA binding"/>
    <property type="evidence" value="ECO:0007669"/>
    <property type="project" value="UniProtKB-KW"/>
</dbReference>
<evidence type="ECO:0000256" key="1">
    <source>
        <dbReference type="ARBA" id="ARBA00023015"/>
    </source>
</evidence>
<protein>
    <submittedName>
        <fullName evidence="5">XRE family transcriptional regulator</fullName>
    </submittedName>
</protein>
<name>A0A2X4TWN0_SALER</name>
<feature type="domain" description="HTH cro/C1-type" evidence="4">
    <location>
        <begin position="26"/>
        <end position="80"/>
    </location>
</feature>
<dbReference type="CDD" id="cd00093">
    <property type="entry name" value="HTH_XRE"/>
    <property type="match status" value="1"/>
</dbReference>
<dbReference type="GO" id="GO:0005829">
    <property type="term" value="C:cytosol"/>
    <property type="evidence" value="ECO:0007669"/>
    <property type="project" value="TreeGrafter"/>
</dbReference>
<dbReference type="GO" id="GO:0003700">
    <property type="term" value="F:DNA-binding transcription factor activity"/>
    <property type="evidence" value="ECO:0007669"/>
    <property type="project" value="TreeGrafter"/>
</dbReference>
<dbReference type="Pfam" id="PF01381">
    <property type="entry name" value="HTH_3"/>
    <property type="match status" value="1"/>
</dbReference>
<evidence type="ECO:0000259" key="4">
    <source>
        <dbReference type="PROSITE" id="PS50943"/>
    </source>
</evidence>
<gene>
    <name evidence="5" type="primary">puuR</name>
    <name evidence="5" type="ORF">NCTC7307_02806</name>
</gene>
<sequence length="207" mass="22694">MTKKVNLPTAAGTDVRMINEAVSQRIKQFRRQKKISLDELSRLSGVSKGMLVEIEGCKANPSIALLCKIAAAMGVSVADFVNVASEPIVHLIDRDAIPVLWRGEKGGSAKLMAGTSGPDMLELWQWIMHPGEKFESAGHPADTCELLFVNQGTLTLTVDGRRFIIREGCSAVARTDMSHAYFNDTNEVIEFTMTVNEKSRCSSTARH</sequence>
<dbReference type="InterPro" id="IPR013096">
    <property type="entry name" value="Cupin_2"/>
</dbReference>
<dbReference type="InterPro" id="IPR010982">
    <property type="entry name" value="Lambda_DNA-bd_dom_sf"/>
</dbReference>